<organism evidence="1 2">
    <name type="scientific">Phtheirospermum japonicum</name>
    <dbReference type="NCBI Taxonomy" id="374723"/>
    <lineage>
        <taxon>Eukaryota</taxon>
        <taxon>Viridiplantae</taxon>
        <taxon>Streptophyta</taxon>
        <taxon>Embryophyta</taxon>
        <taxon>Tracheophyta</taxon>
        <taxon>Spermatophyta</taxon>
        <taxon>Magnoliopsida</taxon>
        <taxon>eudicotyledons</taxon>
        <taxon>Gunneridae</taxon>
        <taxon>Pentapetalae</taxon>
        <taxon>asterids</taxon>
        <taxon>lamiids</taxon>
        <taxon>Lamiales</taxon>
        <taxon>Orobanchaceae</taxon>
        <taxon>Orobanchaceae incertae sedis</taxon>
        <taxon>Phtheirospermum</taxon>
    </lineage>
</organism>
<comment type="caution">
    <text evidence="1">The sequence shown here is derived from an EMBL/GenBank/DDBJ whole genome shotgun (WGS) entry which is preliminary data.</text>
</comment>
<dbReference type="Proteomes" id="UP000653305">
    <property type="component" value="Unassembled WGS sequence"/>
</dbReference>
<gene>
    <name evidence="1" type="ORF">PHJA_001231500</name>
</gene>
<keyword evidence="2" id="KW-1185">Reference proteome</keyword>
<dbReference type="CDD" id="cd09272">
    <property type="entry name" value="RNase_HI_RT_Ty1"/>
    <property type="match status" value="1"/>
</dbReference>
<protein>
    <submittedName>
        <fullName evidence="1">Uncharacterized protein</fullName>
    </submittedName>
</protein>
<proteinExistence type="predicted"/>
<evidence type="ECO:0000313" key="2">
    <source>
        <dbReference type="Proteomes" id="UP000653305"/>
    </source>
</evidence>
<accession>A0A830BVU2</accession>
<dbReference type="AlphaFoldDB" id="A0A830BVU2"/>
<reference evidence="1" key="1">
    <citation type="submission" date="2020-07" db="EMBL/GenBank/DDBJ databases">
        <title>Ethylene signaling mediates host invasion by parasitic plants.</title>
        <authorList>
            <person name="Yoshida S."/>
        </authorList>
    </citation>
    <scope>NUCLEOTIDE SEQUENCE</scope>
    <source>
        <strain evidence="1">Okayama</strain>
    </source>
</reference>
<sequence length="105" mass="12196">HKRHSRFAKKCILNCYFCTNCPFPLWCDNKVTLHITENPIFQECTKHLEIDSHGVQNKFKEVFISPMFMRSAQQIANVLTKILPAPRFLFQGCKLGVVDVHHIPT</sequence>
<name>A0A830BVU2_9LAMI</name>
<dbReference type="OrthoDB" id="850529at2759"/>
<evidence type="ECO:0000313" key="1">
    <source>
        <dbReference type="EMBL" id="GFP90876.1"/>
    </source>
</evidence>
<feature type="non-terminal residue" evidence="1">
    <location>
        <position position="1"/>
    </location>
</feature>
<dbReference type="EMBL" id="BMAC01000229">
    <property type="protein sequence ID" value="GFP90876.1"/>
    <property type="molecule type" value="Genomic_DNA"/>
</dbReference>